<keyword evidence="2" id="KW-1185">Reference proteome</keyword>
<dbReference type="EMBL" id="AP014946">
    <property type="protein sequence ID" value="BAT59081.1"/>
    <property type="molecule type" value="Genomic_DNA"/>
</dbReference>
<dbReference type="EC" id="2.8.3.16" evidence="1"/>
<dbReference type="Pfam" id="PF02515">
    <property type="entry name" value="CoA_transf_3"/>
    <property type="match status" value="1"/>
</dbReference>
<evidence type="ECO:0000313" key="1">
    <source>
        <dbReference type="EMBL" id="BAT59081.1"/>
    </source>
</evidence>
<dbReference type="Gene3D" id="3.40.50.10540">
    <property type="entry name" value="Crotonobetainyl-coa:carnitine coa-transferase, domain 1"/>
    <property type="match status" value="1"/>
</dbReference>
<dbReference type="GO" id="GO:0033608">
    <property type="term" value="F:formyl-CoA transferase activity"/>
    <property type="evidence" value="ECO:0007669"/>
    <property type="project" value="UniProtKB-EC"/>
</dbReference>
<proteinExistence type="predicted"/>
<sequence length="462" mass="49057">MTPDEILQKLWRDAGHDAGALDNVSLTGAEPGLPSSFRVGAAAQVSIAAATLAAAELWQARGGKRGPVSVAMDHACAEVRSDHYVRVNGEKLPEPWDKIAGLYPCRDGFVRIHTNFPHHRDGILKLLGCDYSREAVGAALANWDRVSFETACAEAGMVASALRTFAERDAHPHATALARMPLVSIEKIGDAPAEPLHDSERPLGGVRVLDLTRIIAGPVAGRTLAAHGASVLLITSAHLPSIPALVVDTGRGKRSAQLDLRDASDKDGMRALIADSDIFLQGYRPGGLASLGFSPEECAALRPGIVYVSLSAYGHEGPWANKRGFDSLVQAATGFNLAEGEAFGDGKPKVFPTQILDHAAGMLLAFGAMTALKRRVEHGGSWHVRVSLAGVAHWLRGLGRLPNGFAAPDPTFEDAAPYLEKTASPFGEITAVRHAGILSQTPAYWAQSTVPLGTDTAEWRPR</sequence>
<keyword evidence="1" id="KW-0808">Transferase</keyword>
<dbReference type="OrthoDB" id="9806585at2"/>
<dbReference type="RefSeq" id="WP_096358722.1">
    <property type="nucleotide sequence ID" value="NZ_AP014946.1"/>
</dbReference>
<dbReference type="InterPro" id="IPR050509">
    <property type="entry name" value="CoA-transferase_III"/>
</dbReference>
<protein>
    <submittedName>
        <fullName evidence="1">Formyl-coenzyme A transferase</fullName>
        <ecNumber evidence="1">2.8.3.16</ecNumber>
    </submittedName>
</protein>
<dbReference type="KEGG" id="vgo:GJW-30_1_01610"/>
<dbReference type="PANTHER" id="PTHR48228">
    <property type="entry name" value="SUCCINYL-COA--D-CITRAMALATE COA-TRANSFERASE"/>
    <property type="match status" value="1"/>
</dbReference>
<dbReference type="PANTHER" id="PTHR48228:SF4">
    <property type="entry name" value="BLR3030 PROTEIN"/>
    <property type="match status" value="1"/>
</dbReference>
<gene>
    <name evidence="1" type="primary">frc_7</name>
    <name evidence="1" type="ORF">GJW-30_1_01610</name>
</gene>
<accession>A0A0S3PT28</accession>
<dbReference type="Proteomes" id="UP000236884">
    <property type="component" value="Chromosome"/>
</dbReference>
<dbReference type="SUPFAM" id="SSF89796">
    <property type="entry name" value="CoA-transferase family III (CaiB/BaiF)"/>
    <property type="match status" value="2"/>
</dbReference>
<dbReference type="InterPro" id="IPR003673">
    <property type="entry name" value="CoA-Trfase_fam_III"/>
</dbReference>
<dbReference type="InterPro" id="IPR023606">
    <property type="entry name" value="CoA-Trfase_III_dom_1_sf"/>
</dbReference>
<organism evidence="1 2">
    <name type="scientific">Variibacter gotjawalensis</name>
    <dbReference type="NCBI Taxonomy" id="1333996"/>
    <lineage>
        <taxon>Bacteria</taxon>
        <taxon>Pseudomonadati</taxon>
        <taxon>Pseudomonadota</taxon>
        <taxon>Alphaproteobacteria</taxon>
        <taxon>Hyphomicrobiales</taxon>
        <taxon>Nitrobacteraceae</taxon>
        <taxon>Variibacter</taxon>
    </lineage>
</organism>
<evidence type="ECO:0000313" key="2">
    <source>
        <dbReference type="Proteomes" id="UP000236884"/>
    </source>
</evidence>
<reference evidence="1 2" key="1">
    <citation type="submission" date="2015-08" db="EMBL/GenBank/DDBJ databases">
        <title>Investigation of the bacterial diversity of lava forest soil.</title>
        <authorList>
            <person name="Lee J.S."/>
        </authorList>
    </citation>
    <scope>NUCLEOTIDE SEQUENCE [LARGE SCALE GENOMIC DNA]</scope>
    <source>
        <strain evidence="1 2">GJW-30</strain>
    </source>
</reference>
<dbReference type="AlphaFoldDB" id="A0A0S3PT28"/>
<name>A0A0S3PT28_9BRAD</name>